<gene>
    <name evidence="2" type="primary">cutA</name>
    <name evidence="2" type="ORF">KC669_00205</name>
</gene>
<dbReference type="InterPro" id="IPR015867">
    <property type="entry name" value="N-reg_PII/ATP_PRibTrfase_C"/>
</dbReference>
<name>A0A955L953_9BACT</name>
<dbReference type="GO" id="GO:0005507">
    <property type="term" value="F:copper ion binding"/>
    <property type="evidence" value="ECO:0007669"/>
    <property type="project" value="TreeGrafter"/>
</dbReference>
<dbReference type="InterPro" id="IPR004323">
    <property type="entry name" value="Ion_tolerance_CutA"/>
</dbReference>
<accession>A0A955L953</accession>
<evidence type="ECO:0000313" key="2">
    <source>
        <dbReference type="EMBL" id="MCA9386435.1"/>
    </source>
</evidence>
<proteinExistence type="inferred from homology"/>
<dbReference type="Proteomes" id="UP000714915">
    <property type="component" value="Unassembled WGS sequence"/>
</dbReference>
<reference evidence="2" key="1">
    <citation type="submission" date="2020-04" db="EMBL/GenBank/DDBJ databases">
        <authorList>
            <person name="Zhang T."/>
        </authorList>
    </citation>
    <scope>NUCLEOTIDE SEQUENCE</scope>
    <source>
        <strain evidence="2">HKST-UBA09</strain>
    </source>
</reference>
<dbReference type="PANTHER" id="PTHR23419:SF8">
    <property type="entry name" value="FI09726P"/>
    <property type="match status" value="1"/>
</dbReference>
<dbReference type="Pfam" id="PF03091">
    <property type="entry name" value="CutA1"/>
    <property type="match status" value="1"/>
</dbReference>
<dbReference type="EMBL" id="JAGQLF010000002">
    <property type="protein sequence ID" value="MCA9386435.1"/>
    <property type="molecule type" value="Genomic_DNA"/>
</dbReference>
<evidence type="ECO:0000256" key="1">
    <source>
        <dbReference type="ARBA" id="ARBA00010169"/>
    </source>
</evidence>
<comment type="similarity">
    <text evidence="1">Belongs to the CutA family.</text>
</comment>
<comment type="caution">
    <text evidence="2">The sequence shown here is derived from an EMBL/GenBank/DDBJ whole genome shotgun (WGS) entry which is preliminary data.</text>
</comment>
<reference evidence="2" key="2">
    <citation type="journal article" date="2021" name="Microbiome">
        <title>Successional dynamics and alternative stable states in a saline activated sludge microbial community over 9 years.</title>
        <authorList>
            <person name="Wang Y."/>
            <person name="Ye J."/>
            <person name="Ju F."/>
            <person name="Liu L."/>
            <person name="Boyd J.A."/>
            <person name="Deng Y."/>
            <person name="Parks D.H."/>
            <person name="Jiang X."/>
            <person name="Yin X."/>
            <person name="Woodcroft B.J."/>
            <person name="Tyson G.W."/>
            <person name="Hugenholtz P."/>
            <person name="Polz M.F."/>
            <person name="Zhang T."/>
        </authorList>
    </citation>
    <scope>NUCLEOTIDE SEQUENCE</scope>
    <source>
        <strain evidence="2">HKST-UBA09</strain>
    </source>
</reference>
<organism evidence="2 3">
    <name type="scientific">Candidatus Dojkabacteria bacterium</name>
    <dbReference type="NCBI Taxonomy" id="2099670"/>
    <lineage>
        <taxon>Bacteria</taxon>
        <taxon>Candidatus Dojkabacteria</taxon>
    </lineage>
</organism>
<evidence type="ECO:0000313" key="3">
    <source>
        <dbReference type="Proteomes" id="UP000714915"/>
    </source>
</evidence>
<dbReference type="SUPFAM" id="SSF54913">
    <property type="entry name" value="GlnB-like"/>
    <property type="match status" value="1"/>
</dbReference>
<dbReference type="PANTHER" id="PTHR23419">
    <property type="entry name" value="DIVALENT CATION TOLERANCE CUTA-RELATED"/>
    <property type="match status" value="1"/>
</dbReference>
<dbReference type="InterPro" id="IPR011322">
    <property type="entry name" value="N-reg_PII-like_a/b"/>
</dbReference>
<sequence length="100" mass="11602">MKIIYITLNNDTEAKKVGHKLIENKLVNCVNFFPITCIYNYENEVVEEPEVVLIAKTQDDRYQVIKETVKSVIDYDNFIGELGVTNINDDFTNWLNSIVK</sequence>
<dbReference type="Gene3D" id="3.30.70.120">
    <property type="match status" value="1"/>
</dbReference>
<dbReference type="AlphaFoldDB" id="A0A955L953"/>
<protein>
    <submittedName>
        <fullName evidence="2">Divalent cation tolerance protein CutA</fullName>
    </submittedName>
</protein>
<dbReference type="GO" id="GO:0010038">
    <property type="term" value="P:response to metal ion"/>
    <property type="evidence" value="ECO:0007669"/>
    <property type="project" value="InterPro"/>
</dbReference>